<name>A0A2N6KG56_9CYAN</name>
<dbReference type="SMART" id="SM00028">
    <property type="entry name" value="TPR"/>
    <property type="match status" value="4"/>
</dbReference>
<dbReference type="InterPro" id="IPR011990">
    <property type="entry name" value="TPR-like_helical_dom_sf"/>
</dbReference>
<dbReference type="SUPFAM" id="SSF48452">
    <property type="entry name" value="TPR-like"/>
    <property type="match status" value="1"/>
</dbReference>
<protein>
    <submittedName>
        <fullName evidence="4">Uncharacterized protein</fullName>
    </submittedName>
</protein>
<accession>A0A2N6KG56</accession>
<dbReference type="Pfam" id="PF13414">
    <property type="entry name" value="TPR_11"/>
    <property type="match status" value="1"/>
</dbReference>
<dbReference type="InterPro" id="IPR050498">
    <property type="entry name" value="Ycf3"/>
</dbReference>
<evidence type="ECO:0000313" key="5">
    <source>
        <dbReference type="Proteomes" id="UP000235025"/>
    </source>
</evidence>
<dbReference type="GO" id="GO:0046813">
    <property type="term" value="P:receptor-mediated virion attachment to host cell"/>
    <property type="evidence" value="ECO:0007669"/>
    <property type="project" value="TreeGrafter"/>
</dbReference>
<reference evidence="4 5" key="1">
    <citation type="submission" date="2017-07" db="EMBL/GenBank/DDBJ databases">
        <title>Genomes of Fischerella (Mastigocladus) sp. strains.</title>
        <authorList>
            <person name="Miller S.R."/>
        </authorList>
    </citation>
    <scope>NUCLEOTIDE SEQUENCE [LARGE SCALE GENOMIC DNA]</scope>
    <source>
        <strain evidence="4 5">CCMEE 5268</strain>
    </source>
</reference>
<dbReference type="Proteomes" id="UP000235025">
    <property type="component" value="Unassembled WGS sequence"/>
</dbReference>
<evidence type="ECO:0000313" key="4">
    <source>
        <dbReference type="EMBL" id="PLZ98175.1"/>
    </source>
</evidence>
<keyword evidence="2 3" id="KW-0802">TPR repeat</keyword>
<feature type="repeat" description="TPR" evidence="3">
    <location>
        <begin position="54"/>
        <end position="87"/>
    </location>
</feature>
<organism evidence="4 5">
    <name type="scientific">Fischerella thermalis CCMEE 5268</name>
    <dbReference type="NCBI Taxonomy" id="2019662"/>
    <lineage>
        <taxon>Bacteria</taxon>
        <taxon>Bacillati</taxon>
        <taxon>Cyanobacteriota</taxon>
        <taxon>Cyanophyceae</taxon>
        <taxon>Nostocales</taxon>
        <taxon>Hapalosiphonaceae</taxon>
        <taxon>Fischerella</taxon>
    </lineage>
</organism>
<gene>
    <name evidence="4" type="ORF">CEN50_12500</name>
</gene>
<evidence type="ECO:0000256" key="3">
    <source>
        <dbReference type="PROSITE-ProRule" id="PRU00339"/>
    </source>
</evidence>
<keyword evidence="1" id="KW-0677">Repeat</keyword>
<dbReference type="InterPro" id="IPR019734">
    <property type="entry name" value="TPR_rpt"/>
</dbReference>
<dbReference type="EMBL" id="NMQA01000135">
    <property type="protein sequence ID" value="PLZ98175.1"/>
    <property type="molecule type" value="Genomic_DNA"/>
</dbReference>
<dbReference type="PROSITE" id="PS50005">
    <property type="entry name" value="TPR"/>
    <property type="match status" value="1"/>
</dbReference>
<sequence>MFFSLFTRTFFTNSQSSNPTNDFFKFGVEKLLRSNYQEAIQDFSVAIKQNIKVSAAYSNRCLAYLQLEDYQNAIADCNEALNFTPNNVEAYLNRGLAHHTQGEYQAAILKLQPTNAHAYFHRGIAYHRLGHEQASLLMYFANLISIGDIKIVWKNLKRSHVCCRGIKPEFDSSMQYEQTKRVLVKLSMNQAIALIHTYFPVCYWRMAA</sequence>
<evidence type="ECO:0000256" key="1">
    <source>
        <dbReference type="ARBA" id="ARBA00022737"/>
    </source>
</evidence>
<evidence type="ECO:0000256" key="2">
    <source>
        <dbReference type="ARBA" id="ARBA00022803"/>
    </source>
</evidence>
<dbReference type="PANTHER" id="PTHR44858">
    <property type="entry name" value="TETRATRICOPEPTIDE REPEAT PROTEIN 6"/>
    <property type="match status" value="1"/>
</dbReference>
<dbReference type="AlphaFoldDB" id="A0A2N6KG56"/>
<dbReference type="PANTHER" id="PTHR44858:SF1">
    <property type="entry name" value="UDP-N-ACETYLGLUCOSAMINE--PEPTIDE N-ACETYLGLUCOSAMINYLTRANSFERASE SPINDLY-RELATED"/>
    <property type="match status" value="1"/>
</dbReference>
<dbReference type="Gene3D" id="1.25.40.10">
    <property type="entry name" value="Tetratricopeptide repeat domain"/>
    <property type="match status" value="1"/>
</dbReference>
<dbReference type="GO" id="GO:0009279">
    <property type="term" value="C:cell outer membrane"/>
    <property type="evidence" value="ECO:0007669"/>
    <property type="project" value="TreeGrafter"/>
</dbReference>
<proteinExistence type="predicted"/>
<comment type="caution">
    <text evidence="4">The sequence shown here is derived from an EMBL/GenBank/DDBJ whole genome shotgun (WGS) entry which is preliminary data.</text>
</comment>